<evidence type="ECO:0000313" key="3">
    <source>
        <dbReference type="Proteomes" id="UP001418222"/>
    </source>
</evidence>
<comment type="caution">
    <text evidence="2">The sequence shown here is derived from an EMBL/GenBank/DDBJ whole genome shotgun (WGS) entry which is preliminary data.</text>
</comment>
<keyword evidence="3" id="KW-1185">Reference proteome</keyword>
<dbReference type="Proteomes" id="UP001418222">
    <property type="component" value="Unassembled WGS sequence"/>
</dbReference>
<evidence type="ECO:0000313" key="2">
    <source>
        <dbReference type="EMBL" id="KAK8946686.1"/>
    </source>
</evidence>
<proteinExistence type="predicted"/>
<dbReference type="EMBL" id="JBBWWQ010000005">
    <property type="protein sequence ID" value="KAK8946686.1"/>
    <property type="molecule type" value="Genomic_DNA"/>
</dbReference>
<organism evidence="2 3">
    <name type="scientific">Platanthera zijinensis</name>
    <dbReference type="NCBI Taxonomy" id="2320716"/>
    <lineage>
        <taxon>Eukaryota</taxon>
        <taxon>Viridiplantae</taxon>
        <taxon>Streptophyta</taxon>
        <taxon>Embryophyta</taxon>
        <taxon>Tracheophyta</taxon>
        <taxon>Spermatophyta</taxon>
        <taxon>Magnoliopsida</taxon>
        <taxon>Liliopsida</taxon>
        <taxon>Asparagales</taxon>
        <taxon>Orchidaceae</taxon>
        <taxon>Orchidoideae</taxon>
        <taxon>Orchideae</taxon>
        <taxon>Orchidinae</taxon>
        <taxon>Platanthera</taxon>
    </lineage>
</organism>
<dbReference type="InterPro" id="IPR018289">
    <property type="entry name" value="MULE_transposase_dom"/>
</dbReference>
<feature type="domain" description="MULE transposase" evidence="1">
    <location>
        <begin position="85"/>
        <end position="169"/>
    </location>
</feature>
<name>A0AAP0BPI4_9ASPA</name>
<reference evidence="2 3" key="1">
    <citation type="journal article" date="2022" name="Nat. Plants">
        <title>Genomes of leafy and leafless Platanthera orchids illuminate the evolution of mycoheterotrophy.</title>
        <authorList>
            <person name="Li M.H."/>
            <person name="Liu K.W."/>
            <person name="Li Z."/>
            <person name="Lu H.C."/>
            <person name="Ye Q.L."/>
            <person name="Zhang D."/>
            <person name="Wang J.Y."/>
            <person name="Li Y.F."/>
            <person name="Zhong Z.M."/>
            <person name="Liu X."/>
            <person name="Yu X."/>
            <person name="Liu D.K."/>
            <person name="Tu X.D."/>
            <person name="Liu B."/>
            <person name="Hao Y."/>
            <person name="Liao X.Y."/>
            <person name="Jiang Y.T."/>
            <person name="Sun W.H."/>
            <person name="Chen J."/>
            <person name="Chen Y.Q."/>
            <person name="Ai Y."/>
            <person name="Zhai J.W."/>
            <person name="Wu S.S."/>
            <person name="Zhou Z."/>
            <person name="Hsiao Y.Y."/>
            <person name="Wu W.L."/>
            <person name="Chen Y.Y."/>
            <person name="Lin Y.F."/>
            <person name="Hsu J.L."/>
            <person name="Li C.Y."/>
            <person name="Wang Z.W."/>
            <person name="Zhao X."/>
            <person name="Zhong W.Y."/>
            <person name="Ma X.K."/>
            <person name="Ma L."/>
            <person name="Huang J."/>
            <person name="Chen G.Z."/>
            <person name="Huang M.Z."/>
            <person name="Huang L."/>
            <person name="Peng D.H."/>
            <person name="Luo Y.B."/>
            <person name="Zou S.Q."/>
            <person name="Chen S.P."/>
            <person name="Lan S."/>
            <person name="Tsai W.C."/>
            <person name="Van de Peer Y."/>
            <person name="Liu Z.J."/>
        </authorList>
    </citation>
    <scope>NUCLEOTIDE SEQUENCE [LARGE SCALE GENOMIC DNA]</scope>
    <source>
        <strain evidence="2">Lor287</strain>
    </source>
</reference>
<dbReference type="Pfam" id="PF10551">
    <property type="entry name" value="MULE"/>
    <property type="match status" value="1"/>
</dbReference>
<evidence type="ECO:0000259" key="1">
    <source>
        <dbReference type="Pfam" id="PF10551"/>
    </source>
</evidence>
<dbReference type="AlphaFoldDB" id="A0AAP0BPI4"/>
<dbReference type="PANTHER" id="PTHR31973:SF93">
    <property type="entry name" value="OS01G0595300 PROTEIN"/>
    <property type="match status" value="1"/>
</dbReference>
<gene>
    <name evidence="2" type="ORF">KSP39_PZI006520</name>
</gene>
<sequence>MRCGASGHNPGGFGTSGWVANRSNVAPLVSQLQIKKNKRGNSENPTMNESDRADLYSSLMAENSLAVQELMSSSALAVQELIPLLELDREHQKGKYLGTLFCASAIDADGTLFPLAFTIVDVESDKNWMWFLSELRKLLGVNTDKMPVLMVLSEGRNAIVEAVESRFPSCLRYISESFRDEFENTKLVNLVWNAVYSLTNTEFEARVVEMLEIQNVMPCFHQFPPNLWAVAYFEGVRYGHFTLGITEVFCNWALEGHELLIVQMMEHIHTHLTLWFVERQALGSSWPSILVPSAEKIILEAVADSHCYQILRANKVTFEIVLWLLRNFGAGHLNSYSQRCDNSCNNAEPRNNEQPMREHLLAPLEEQLALEIACKHLIVIVDDGLGYPVQANYVFEEVMHHINRCSKVADEESLTLRSPRRLSSHASSDTTDVIERYSALVEDQTTTDCFLLR</sequence>
<accession>A0AAP0BPI4</accession>
<protein>
    <recommendedName>
        <fullName evidence="1">MULE transposase domain-containing protein</fullName>
    </recommendedName>
</protein>
<dbReference type="PANTHER" id="PTHR31973">
    <property type="entry name" value="POLYPROTEIN, PUTATIVE-RELATED"/>
    <property type="match status" value="1"/>
</dbReference>